<dbReference type="InterPro" id="IPR016071">
    <property type="entry name" value="Staphylococal_nuclease_OB-fold"/>
</dbReference>
<protein>
    <recommendedName>
        <fullName evidence="4">TNase-like domain-containing protein</fullName>
    </recommendedName>
</protein>
<reference evidence="5" key="1">
    <citation type="journal article" date="2022" name="Front. Genet.">
        <title>Chromosome-Scale Assembly of the Dendrobium nobile Genome Provides Insights Into the Molecular Mechanism of the Biosynthesis of the Medicinal Active Ingredient of Dendrobium.</title>
        <authorList>
            <person name="Xu Q."/>
            <person name="Niu S.-C."/>
            <person name="Li K.-L."/>
            <person name="Zheng P.-J."/>
            <person name="Zhang X.-J."/>
            <person name="Jia Y."/>
            <person name="Liu Y."/>
            <person name="Niu Y.-X."/>
            <person name="Yu L.-H."/>
            <person name="Chen D.-F."/>
            <person name="Zhang G.-Q."/>
        </authorList>
    </citation>
    <scope>NUCLEOTIDE SEQUENCE</scope>
    <source>
        <tissue evidence="5">Leaf</tissue>
    </source>
</reference>
<sequence length="302" mass="34784">MRNAMRFLCEDYQRPTAADELQILDSHGVTIIQIVGVAALVVELHHLGITSHGFLAWYAIPYVPQTIEEDIEATTTRPEGITPPCMPEGVQFELLTLPVDKRAIGDGDGFTAYVNITEPRELKLVPQKVIDATKLMENARDAKDFKLVKLIKKSVIEFGYRFINLPNQQEVLARKYRIRLRGVDAPEIGMKYGDEAKQVLVNIIQGKCLKIHVYNEDRYGRKQMLKRGCVWHYLAFDPRPEFAKWQKEARDTRRGLWALPDPEKPWEWRRNNPREHSGEATILFRDSDSVENTRIKITSVCL</sequence>
<dbReference type="EMBL" id="JAGYWB010000016">
    <property type="protein sequence ID" value="KAI0495892.1"/>
    <property type="molecule type" value="Genomic_DNA"/>
</dbReference>
<evidence type="ECO:0000256" key="3">
    <source>
        <dbReference type="ARBA" id="ARBA00022801"/>
    </source>
</evidence>
<dbReference type="SUPFAM" id="SSF50199">
    <property type="entry name" value="Staphylococcal nuclease"/>
    <property type="match status" value="1"/>
</dbReference>
<organism evidence="5 6">
    <name type="scientific">Dendrobium nobile</name>
    <name type="common">Orchid</name>
    <dbReference type="NCBI Taxonomy" id="94219"/>
    <lineage>
        <taxon>Eukaryota</taxon>
        <taxon>Viridiplantae</taxon>
        <taxon>Streptophyta</taxon>
        <taxon>Embryophyta</taxon>
        <taxon>Tracheophyta</taxon>
        <taxon>Spermatophyta</taxon>
        <taxon>Magnoliopsida</taxon>
        <taxon>Liliopsida</taxon>
        <taxon>Asparagales</taxon>
        <taxon>Orchidaceae</taxon>
        <taxon>Epidendroideae</taxon>
        <taxon>Malaxideae</taxon>
        <taxon>Dendrobiinae</taxon>
        <taxon>Dendrobium</taxon>
    </lineage>
</organism>
<evidence type="ECO:0000313" key="6">
    <source>
        <dbReference type="Proteomes" id="UP000829196"/>
    </source>
</evidence>
<evidence type="ECO:0000259" key="4">
    <source>
        <dbReference type="SMART" id="SM00318"/>
    </source>
</evidence>
<dbReference type="AlphaFoldDB" id="A0A8T3AJC0"/>
<keyword evidence="6" id="KW-1185">Reference proteome</keyword>
<dbReference type="Pfam" id="PF00565">
    <property type="entry name" value="SNase"/>
    <property type="match status" value="1"/>
</dbReference>
<keyword evidence="1" id="KW-0540">Nuclease</keyword>
<evidence type="ECO:0000256" key="1">
    <source>
        <dbReference type="ARBA" id="ARBA00022722"/>
    </source>
</evidence>
<dbReference type="GO" id="GO:0016787">
    <property type="term" value="F:hydrolase activity"/>
    <property type="evidence" value="ECO:0007669"/>
    <property type="project" value="UniProtKB-KW"/>
</dbReference>
<dbReference type="Proteomes" id="UP000829196">
    <property type="component" value="Unassembled WGS sequence"/>
</dbReference>
<evidence type="ECO:0000256" key="2">
    <source>
        <dbReference type="ARBA" id="ARBA00022759"/>
    </source>
</evidence>
<dbReference type="PANTHER" id="PTHR12302">
    <property type="entry name" value="EBNA2 BINDING PROTEIN P100"/>
    <property type="match status" value="1"/>
</dbReference>
<dbReference type="PANTHER" id="PTHR12302:SF3">
    <property type="entry name" value="SERINE_THREONINE-PROTEIN KINASE 31"/>
    <property type="match status" value="1"/>
</dbReference>
<dbReference type="Gene3D" id="2.40.50.90">
    <property type="match status" value="1"/>
</dbReference>
<evidence type="ECO:0000313" key="5">
    <source>
        <dbReference type="EMBL" id="KAI0495892.1"/>
    </source>
</evidence>
<comment type="caution">
    <text evidence="5">The sequence shown here is derived from an EMBL/GenBank/DDBJ whole genome shotgun (WGS) entry which is preliminary data.</text>
</comment>
<name>A0A8T3AJC0_DENNO</name>
<gene>
    <name evidence="5" type="ORF">KFK09_022199</name>
</gene>
<accession>A0A8T3AJC0</accession>
<dbReference type="GO" id="GO:0004519">
    <property type="term" value="F:endonuclease activity"/>
    <property type="evidence" value="ECO:0007669"/>
    <property type="project" value="UniProtKB-KW"/>
</dbReference>
<keyword evidence="2" id="KW-0255">Endonuclease</keyword>
<dbReference type="InterPro" id="IPR035437">
    <property type="entry name" value="SNase_OB-fold_sf"/>
</dbReference>
<proteinExistence type="predicted"/>
<dbReference type="OrthoDB" id="430293at2759"/>
<keyword evidence="3" id="KW-0378">Hydrolase</keyword>
<dbReference type="GO" id="GO:0005737">
    <property type="term" value="C:cytoplasm"/>
    <property type="evidence" value="ECO:0007669"/>
    <property type="project" value="TreeGrafter"/>
</dbReference>
<dbReference type="SMART" id="SM00318">
    <property type="entry name" value="SNc"/>
    <property type="match status" value="1"/>
</dbReference>
<feature type="domain" description="TNase-like" evidence="4">
    <location>
        <begin position="146"/>
        <end position="259"/>
    </location>
</feature>